<name>A0ABN7RB04_9BACT</name>
<evidence type="ECO:0000313" key="1">
    <source>
        <dbReference type="EMBL" id="CAG5069389.1"/>
    </source>
</evidence>
<proteinExistence type="predicted"/>
<dbReference type="Proteomes" id="UP000679725">
    <property type="component" value="Unassembled WGS sequence"/>
</dbReference>
<sequence length="76" mass="8426">MKSIVITISETYLSNLRTVADELCEEGLTITNLFEFGVITGHADEEILGKLRDHKEVISLTEEKQATIPPPDSPVQ</sequence>
<dbReference type="RefSeq" id="WP_215233463.1">
    <property type="nucleotide sequence ID" value="NZ_CAJRAU010000002.1"/>
</dbReference>
<gene>
    <name evidence="1" type="ORF">DYBT9623_02125</name>
</gene>
<dbReference type="EMBL" id="CAJRAU010000002">
    <property type="protein sequence ID" value="CAG5069389.1"/>
    <property type="molecule type" value="Genomic_DNA"/>
</dbReference>
<organism evidence="1 2">
    <name type="scientific">Dyadobacter linearis</name>
    <dbReference type="NCBI Taxonomy" id="2823330"/>
    <lineage>
        <taxon>Bacteria</taxon>
        <taxon>Pseudomonadati</taxon>
        <taxon>Bacteroidota</taxon>
        <taxon>Cytophagia</taxon>
        <taxon>Cytophagales</taxon>
        <taxon>Spirosomataceae</taxon>
        <taxon>Dyadobacter</taxon>
    </lineage>
</organism>
<reference evidence="1 2" key="1">
    <citation type="submission" date="2021-04" db="EMBL/GenBank/DDBJ databases">
        <authorList>
            <person name="Rodrigo-Torres L."/>
            <person name="Arahal R. D."/>
            <person name="Lucena T."/>
        </authorList>
    </citation>
    <scope>NUCLEOTIDE SEQUENCE [LARGE SCALE GENOMIC DNA]</scope>
    <source>
        <strain evidence="1 2">CECT 9623</strain>
    </source>
</reference>
<accession>A0ABN7RB04</accession>
<evidence type="ECO:0000313" key="2">
    <source>
        <dbReference type="Proteomes" id="UP000679725"/>
    </source>
</evidence>
<comment type="caution">
    <text evidence="1">The sequence shown here is derived from an EMBL/GenBank/DDBJ whole genome shotgun (WGS) entry which is preliminary data.</text>
</comment>
<keyword evidence="2" id="KW-1185">Reference proteome</keyword>
<protein>
    <submittedName>
        <fullName evidence="1">Uncharacterized protein</fullName>
    </submittedName>
</protein>